<dbReference type="Gene3D" id="2.40.50.100">
    <property type="match status" value="1"/>
</dbReference>
<dbReference type="Proteomes" id="UP000287022">
    <property type="component" value="Unassembled WGS sequence"/>
</dbReference>
<dbReference type="SUPFAM" id="SSF111369">
    <property type="entry name" value="HlyD-like secretion proteins"/>
    <property type="match status" value="1"/>
</dbReference>
<evidence type="ECO:0000259" key="4">
    <source>
        <dbReference type="Pfam" id="PF25876"/>
    </source>
</evidence>
<proteinExistence type="inferred from homology"/>
<evidence type="ECO:0000313" key="6">
    <source>
        <dbReference type="EMBL" id="RUO72217.1"/>
    </source>
</evidence>
<feature type="coiled-coil region" evidence="2">
    <location>
        <begin position="129"/>
        <end position="156"/>
    </location>
</feature>
<reference evidence="7" key="1">
    <citation type="journal article" date="2018" name="Front. Microbiol.">
        <title>Genome-Based Analysis Reveals the Taxonomy and Diversity of the Family Idiomarinaceae.</title>
        <authorList>
            <person name="Liu Y."/>
            <person name="Lai Q."/>
            <person name="Shao Z."/>
        </authorList>
    </citation>
    <scope>NUCLEOTIDE SEQUENCE [LARGE SCALE GENOMIC DNA]</scope>
    <source>
        <strain evidence="7">c121</strain>
    </source>
</reference>
<dbReference type="InterPro" id="IPR058625">
    <property type="entry name" value="MdtA-like_BSH"/>
</dbReference>
<dbReference type="GO" id="GO:1990281">
    <property type="term" value="C:efflux pump complex"/>
    <property type="evidence" value="ECO:0007669"/>
    <property type="project" value="TreeGrafter"/>
</dbReference>
<organism evidence="6 7">
    <name type="scientific">Pseudidiomarina sediminum</name>
    <dbReference type="NCBI Taxonomy" id="431675"/>
    <lineage>
        <taxon>Bacteria</taxon>
        <taxon>Pseudomonadati</taxon>
        <taxon>Pseudomonadota</taxon>
        <taxon>Gammaproteobacteria</taxon>
        <taxon>Alteromonadales</taxon>
        <taxon>Idiomarinaceae</taxon>
        <taxon>Pseudidiomarina</taxon>
    </lineage>
</organism>
<accession>A0A432Z2X1</accession>
<evidence type="ECO:0000256" key="3">
    <source>
        <dbReference type="SAM" id="SignalP"/>
    </source>
</evidence>
<evidence type="ECO:0000256" key="1">
    <source>
        <dbReference type="ARBA" id="ARBA00009477"/>
    </source>
</evidence>
<dbReference type="PANTHER" id="PTHR30469:SF38">
    <property type="entry name" value="HLYD FAMILY SECRETION PROTEIN"/>
    <property type="match status" value="1"/>
</dbReference>
<comment type="caution">
    <text evidence="6">The sequence shown here is derived from an EMBL/GenBank/DDBJ whole genome shotgun (WGS) entry which is preliminary data.</text>
</comment>
<keyword evidence="2" id="KW-0175">Coiled coil</keyword>
<dbReference type="STRING" id="1122124.GCA_000423165_01821"/>
<dbReference type="AlphaFoldDB" id="A0A432Z2X1"/>
<feature type="domain" description="Multidrug resistance protein MdtA-like barrel-sandwich hybrid" evidence="5">
    <location>
        <begin position="50"/>
        <end position="186"/>
    </location>
</feature>
<feature type="chain" id="PRO_5019075808" evidence="3">
    <location>
        <begin position="26"/>
        <end position="321"/>
    </location>
</feature>
<feature type="domain" description="Multidrug resistance protein MdtA-like alpha-helical hairpin" evidence="4">
    <location>
        <begin position="92"/>
        <end position="160"/>
    </location>
</feature>
<dbReference type="InterPro" id="IPR058624">
    <property type="entry name" value="MdtA-like_HH"/>
</dbReference>
<sequence>MKALAQQTFGLWVVMVGLLAAPSYANDTAVAKQQLLPDYLQLQGVVEATNAATVSAQVSGRVERVWVDVGDEVPAGATIVTLTSVEQYQLVRQAEAQVAASDAGLLAAQQEFDRVQRLVTQKLVPEAELDRAQAALDSAKAQQRSATAALARAQEQLSYTEVKAPYAGVVSARWVEPGELVQPGTPLMSGFDPAELRIHVDVPATYAAAIATFANATVAGVTPAQLRVFPTVEQRTGTQRVRLYLPADTGLVPGQWQAVTLQVGEHLGVVIPPAAVTQQGELTLVKLAEGSWRAVRLGAQGDDWVEVVSGLQVDEVVTYGN</sequence>
<comment type="similarity">
    <text evidence="1">Belongs to the membrane fusion protein (MFP) (TC 8.A.1) family.</text>
</comment>
<protein>
    <submittedName>
        <fullName evidence="6">Efflux RND transporter periplasmic adaptor subunit</fullName>
    </submittedName>
</protein>
<feature type="signal peptide" evidence="3">
    <location>
        <begin position="1"/>
        <end position="25"/>
    </location>
</feature>
<dbReference type="EMBL" id="PIQE01000003">
    <property type="protein sequence ID" value="RUO72217.1"/>
    <property type="molecule type" value="Genomic_DNA"/>
</dbReference>
<dbReference type="NCBIfam" id="TIGR01730">
    <property type="entry name" value="RND_mfp"/>
    <property type="match status" value="1"/>
</dbReference>
<dbReference type="RefSeq" id="WP_051206903.1">
    <property type="nucleotide sequence ID" value="NZ_PIQE01000003.1"/>
</dbReference>
<dbReference type="Pfam" id="PF25917">
    <property type="entry name" value="BSH_RND"/>
    <property type="match status" value="1"/>
</dbReference>
<evidence type="ECO:0000256" key="2">
    <source>
        <dbReference type="SAM" id="Coils"/>
    </source>
</evidence>
<keyword evidence="7" id="KW-1185">Reference proteome</keyword>
<gene>
    <name evidence="6" type="ORF">CWI80_10495</name>
</gene>
<dbReference type="Gene3D" id="1.10.287.470">
    <property type="entry name" value="Helix hairpin bin"/>
    <property type="match status" value="1"/>
</dbReference>
<evidence type="ECO:0000259" key="5">
    <source>
        <dbReference type="Pfam" id="PF25917"/>
    </source>
</evidence>
<evidence type="ECO:0000313" key="7">
    <source>
        <dbReference type="Proteomes" id="UP000287022"/>
    </source>
</evidence>
<dbReference type="Gene3D" id="2.40.30.170">
    <property type="match status" value="1"/>
</dbReference>
<name>A0A432Z2X1_9GAMM</name>
<dbReference type="InterPro" id="IPR006143">
    <property type="entry name" value="RND_pump_MFP"/>
</dbReference>
<dbReference type="PANTHER" id="PTHR30469">
    <property type="entry name" value="MULTIDRUG RESISTANCE PROTEIN MDTA"/>
    <property type="match status" value="1"/>
</dbReference>
<keyword evidence="3" id="KW-0732">Signal</keyword>
<dbReference type="Gene3D" id="2.40.420.20">
    <property type="match status" value="1"/>
</dbReference>
<dbReference type="Pfam" id="PF25876">
    <property type="entry name" value="HH_MFP_RND"/>
    <property type="match status" value="1"/>
</dbReference>
<dbReference type="GO" id="GO:0015562">
    <property type="term" value="F:efflux transmembrane transporter activity"/>
    <property type="evidence" value="ECO:0007669"/>
    <property type="project" value="TreeGrafter"/>
</dbReference>